<evidence type="ECO:0000256" key="8">
    <source>
        <dbReference type="RuleBase" id="RU363132"/>
    </source>
</evidence>
<evidence type="ECO:0000256" key="1">
    <source>
        <dbReference type="ARBA" id="ARBA00004477"/>
    </source>
</evidence>
<keyword evidence="5 8" id="KW-1133">Transmembrane helix</keyword>
<gene>
    <name evidence="10" type="primary">3BETAHSD</name>
    <name evidence="10" type="synonym">D2_1</name>
    <name evidence="10" type="ORF">CK203_003675</name>
</gene>
<protein>
    <recommendedName>
        <fullName evidence="8">Reticulon-like protein</fullName>
    </recommendedName>
</protein>
<evidence type="ECO:0000256" key="4">
    <source>
        <dbReference type="ARBA" id="ARBA00022857"/>
    </source>
</evidence>
<evidence type="ECO:0000313" key="10">
    <source>
        <dbReference type="EMBL" id="RVX17650.1"/>
    </source>
</evidence>
<comment type="caution">
    <text evidence="10">The sequence shown here is derived from an EMBL/GenBank/DDBJ whole genome shotgun (WGS) entry which is preliminary data.</text>
</comment>
<dbReference type="EMBL" id="QGNW01000013">
    <property type="protein sequence ID" value="RVX17650.1"/>
    <property type="molecule type" value="Genomic_DNA"/>
</dbReference>
<keyword evidence="7 8" id="KW-0472">Membrane</keyword>
<name>A0A438K8W0_VITVI</name>
<dbReference type="GO" id="GO:0016616">
    <property type="term" value="F:oxidoreductase activity, acting on the CH-OH group of donors, NAD or NADP as acceptor"/>
    <property type="evidence" value="ECO:0007669"/>
    <property type="project" value="InterPro"/>
</dbReference>
<keyword evidence="2 8" id="KW-0812">Transmembrane</keyword>
<evidence type="ECO:0000256" key="3">
    <source>
        <dbReference type="ARBA" id="ARBA00022824"/>
    </source>
</evidence>
<keyword evidence="6" id="KW-0560">Oxidoreductase</keyword>
<dbReference type="Proteomes" id="UP000288805">
    <property type="component" value="Unassembled WGS sequence"/>
</dbReference>
<dbReference type="PANTHER" id="PTHR10366">
    <property type="entry name" value="NAD DEPENDENT EPIMERASE/DEHYDRATASE"/>
    <property type="match status" value="1"/>
</dbReference>
<feature type="transmembrane region" description="Helical" evidence="8">
    <location>
        <begin position="221"/>
        <end position="242"/>
    </location>
</feature>
<evidence type="ECO:0000259" key="9">
    <source>
        <dbReference type="PROSITE" id="PS50845"/>
    </source>
</evidence>
<dbReference type="InterPro" id="IPR003388">
    <property type="entry name" value="Reticulon"/>
</dbReference>
<comment type="subcellular location">
    <subcellularLocation>
        <location evidence="1 8">Endoplasmic reticulum membrane</location>
        <topology evidence="1 8">Multi-pass membrane protein</topology>
    </subcellularLocation>
</comment>
<sequence length="938" mass="104922">MEGEQKWCVVTGGRGFAARHLVEMLIRSGRFSIRIADLGPSIKLEPSEEKGLLGEALQSGRAEYVSADLRDKAQVLKACQGAEAVFHMAAPDSSINNHQLHHSVNVQGTKNVIDACIEQKVKRLIYTSSPSVVFDGVHGIFNGDESLPYPDKHNDSYSATKAEGEALVIKSNGTNGLLTCCIRPSSIFGPGDKLLVPSLVNAARAGKSKASMFSIPVNHHFGIFFIFLKTGVLLFPAMFLYVDVFIIGDGNNMYDFTYVENVAHAHICAEQALASEGKIAEQAAGQAYFITNMEPIKFWEFVSLILEGLGYERAELNGFKGGGQCLMQFLLELLKERKNRVFICWNIGTTSGKFQDIILLAAWPRIKIPALVMMPIAHMVEWTYKMLAPYGMKVPQLTPSRIRLLSCSRTFSCSKAKDQLSYTPIVSLQEGLRRTIDSYPDLRAERLPKREGPSKASRYLGSGRVADTLLWKDKKLALTTLLVLMAFYYNFIASGYTIVTAVSKLFLVASIFLFIHGNLPEKILGYTVEKIPPSNFHFSEERSHRAALSVASSWNTAVNVLKSLCKGDDWMLFLKVVLSLLILSFLGAISLQSLFVTGLLIAFVAFYIYENKEEEIDRLASEALSFSCKLKSDIAKKLPTFKKFNDLKCGYWPVDDMLISSLANHAVHVAHLLRHVPSSLHIYNRDTREKNQKESRMGSSSVNGMMLWENEGKEAINVFRLSDVKSLDKLDFESWMEWKSSLQLILALMDLELALYEAKPPMPTVNSSPEDRAKYEKWERSNRLSLMIMKHKISSSIRSLVPGSGTARQYLARLEVMFIRIAKADAAPLLNKLANMKYDGQGNVRDHIANMSGLAARVKAGGIDITECFVVQLVLDSLPPQYERFQASYKVNWGLEELLCMCGQEEEFVRLENSERKISAIPGLGPNNEKKYSFLFTR</sequence>
<dbReference type="GO" id="GO:0005789">
    <property type="term" value="C:endoplasmic reticulum membrane"/>
    <property type="evidence" value="ECO:0007669"/>
    <property type="project" value="UniProtKB-SubCell"/>
</dbReference>
<evidence type="ECO:0000256" key="5">
    <source>
        <dbReference type="ARBA" id="ARBA00022989"/>
    </source>
</evidence>
<feature type="domain" description="Reticulon" evidence="9">
    <location>
        <begin position="465"/>
        <end position="667"/>
    </location>
</feature>
<dbReference type="PANTHER" id="PTHR10366:SF564">
    <property type="entry name" value="STEROL-4-ALPHA-CARBOXYLATE 3-DEHYDROGENASE, DECARBOXYLATING"/>
    <property type="match status" value="1"/>
</dbReference>
<dbReference type="SUPFAM" id="SSF51735">
    <property type="entry name" value="NAD(P)-binding Rossmann-fold domains"/>
    <property type="match status" value="1"/>
</dbReference>
<dbReference type="Pfam" id="PF02453">
    <property type="entry name" value="Reticulon"/>
    <property type="match status" value="1"/>
</dbReference>
<dbReference type="PROSITE" id="PS50845">
    <property type="entry name" value="RETICULON"/>
    <property type="match status" value="1"/>
</dbReference>
<dbReference type="InterPro" id="IPR036291">
    <property type="entry name" value="NAD(P)-bd_dom_sf"/>
</dbReference>
<evidence type="ECO:0000256" key="7">
    <source>
        <dbReference type="ARBA" id="ARBA00023136"/>
    </source>
</evidence>
<evidence type="ECO:0000256" key="2">
    <source>
        <dbReference type="ARBA" id="ARBA00022692"/>
    </source>
</evidence>
<dbReference type="Pfam" id="PF01073">
    <property type="entry name" value="3Beta_HSD"/>
    <property type="match status" value="2"/>
</dbReference>
<proteinExistence type="predicted"/>
<dbReference type="InterPro" id="IPR050425">
    <property type="entry name" value="NAD(P)_dehydrat-like"/>
</dbReference>
<dbReference type="Gene3D" id="3.40.50.720">
    <property type="entry name" value="NAD(P)-binding Rossmann-like Domain"/>
    <property type="match status" value="2"/>
</dbReference>
<dbReference type="InterPro" id="IPR002225">
    <property type="entry name" value="3Beta_OHSteriod_DH/Estase"/>
</dbReference>
<evidence type="ECO:0000256" key="6">
    <source>
        <dbReference type="ARBA" id="ARBA00023002"/>
    </source>
</evidence>
<feature type="transmembrane region" description="Helical" evidence="8">
    <location>
        <begin position="498"/>
        <end position="515"/>
    </location>
</feature>
<organism evidence="10 11">
    <name type="scientific">Vitis vinifera</name>
    <name type="common">Grape</name>
    <dbReference type="NCBI Taxonomy" id="29760"/>
    <lineage>
        <taxon>Eukaryota</taxon>
        <taxon>Viridiplantae</taxon>
        <taxon>Streptophyta</taxon>
        <taxon>Embryophyta</taxon>
        <taxon>Tracheophyta</taxon>
        <taxon>Spermatophyta</taxon>
        <taxon>Magnoliopsida</taxon>
        <taxon>eudicotyledons</taxon>
        <taxon>Gunneridae</taxon>
        <taxon>Pentapetalae</taxon>
        <taxon>rosids</taxon>
        <taxon>Vitales</taxon>
        <taxon>Vitaceae</taxon>
        <taxon>Viteae</taxon>
        <taxon>Vitis</taxon>
    </lineage>
</organism>
<dbReference type="Pfam" id="PF14223">
    <property type="entry name" value="Retrotran_gag_2"/>
    <property type="match status" value="1"/>
</dbReference>
<accession>A0A438K8W0</accession>
<feature type="transmembrane region" description="Helical" evidence="8">
    <location>
        <begin position="476"/>
        <end position="492"/>
    </location>
</feature>
<reference evidence="10 11" key="1">
    <citation type="journal article" date="2018" name="PLoS Genet.">
        <title>Population sequencing reveals clonal diversity and ancestral inbreeding in the grapevine cultivar Chardonnay.</title>
        <authorList>
            <person name="Roach M.J."/>
            <person name="Johnson D.L."/>
            <person name="Bohlmann J."/>
            <person name="van Vuuren H.J."/>
            <person name="Jones S.J."/>
            <person name="Pretorius I.S."/>
            <person name="Schmidt S.A."/>
            <person name="Borneman A.R."/>
        </authorList>
    </citation>
    <scope>NUCLEOTIDE SEQUENCE [LARGE SCALE GENOMIC DNA]</scope>
    <source>
        <strain evidence="11">cv. Chardonnay</strain>
        <tissue evidence="10">Leaf</tissue>
    </source>
</reference>
<evidence type="ECO:0000313" key="11">
    <source>
        <dbReference type="Proteomes" id="UP000288805"/>
    </source>
</evidence>
<dbReference type="GO" id="GO:0006694">
    <property type="term" value="P:steroid biosynthetic process"/>
    <property type="evidence" value="ECO:0007669"/>
    <property type="project" value="InterPro"/>
</dbReference>
<keyword evidence="3 8" id="KW-0256">Endoplasmic reticulum</keyword>
<feature type="transmembrane region" description="Helical" evidence="8">
    <location>
        <begin position="576"/>
        <end position="609"/>
    </location>
</feature>
<dbReference type="AlphaFoldDB" id="A0A438K8W0"/>
<keyword evidence="4" id="KW-0521">NADP</keyword>